<protein>
    <submittedName>
        <fullName evidence="1">Uncharacterized protein</fullName>
    </submittedName>
</protein>
<evidence type="ECO:0000313" key="1">
    <source>
        <dbReference type="EMBL" id="CAI9602842.1"/>
    </source>
</evidence>
<evidence type="ECO:0000313" key="2">
    <source>
        <dbReference type="Proteomes" id="UP001162483"/>
    </source>
</evidence>
<dbReference type="Proteomes" id="UP001162483">
    <property type="component" value="Unassembled WGS sequence"/>
</dbReference>
<comment type="caution">
    <text evidence="1">The sequence shown here is derived from an EMBL/GenBank/DDBJ whole genome shotgun (WGS) entry which is preliminary data.</text>
</comment>
<proteinExistence type="predicted"/>
<keyword evidence="2" id="KW-1185">Reference proteome</keyword>
<reference evidence="1" key="1">
    <citation type="submission" date="2023-05" db="EMBL/GenBank/DDBJ databases">
        <authorList>
            <person name="Stuckert A."/>
        </authorList>
    </citation>
    <scope>NUCLEOTIDE SEQUENCE</scope>
</reference>
<gene>
    <name evidence="1" type="ORF">SPARVUS_LOCUS13220323</name>
</gene>
<sequence>MGTRGSKRGGGFHDSVCTARLLFPGISRAVKLSVFLSLTMGDSGWCIGGSGSGRLSWVGVKGVVGQCQALSAWGRQFLRCLGQHKT</sequence>
<dbReference type="EMBL" id="CATNWA010017744">
    <property type="protein sequence ID" value="CAI9602842.1"/>
    <property type="molecule type" value="Genomic_DNA"/>
</dbReference>
<accession>A0ABN9G3Q1</accession>
<organism evidence="1 2">
    <name type="scientific">Staurois parvus</name>
    <dbReference type="NCBI Taxonomy" id="386267"/>
    <lineage>
        <taxon>Eukaryota</taxon>
        <taxon>Metazoa</taxon>
        <taxon>Chordata</taxon>
        <taxon>Craniata</taxon>
        <taxon>Vertebrata</taxon>
        <taxon>Euteleostomi</taxon>
        <taxon>Amphibia</taxon>
        <taxon>Batrachia</taxon>
        <taxon>Anura</taxon>
        <taxon>Neobatrachia</taxon>
        <taxon>Ranoidea</taxon>
        <taxon>Ranidae</taxon>
        <taxon>Staurois</taxon>
    </lineage>
</organism>
<name>A0ABN9G3Q1_9NEOB</name>